<comment type="caution">
    <text evidence="1">The sequence shown here is derived from an EMBL/GenBank/DDBJ whole genome shotgun (WGS) entry which is preliminary data.</text>
</comment>
<reference evidence="1" key="1">
    <citation type="submission" date="2017-07" db="EMBL/GenBank/DDBJ databases">
        <title>Taro Niue Genome Assembly and Annotation.</title>
        <authorList>
            <person name="Atibalentja N."/>
            <person name="Keating K."/>
            <person name="Fields C.J."/>
        </authorList>
    </citation>
    <scope>NUCLEOTIDE SEQUENCE</scope>
    <source>
        <strain evidence="1">Niue_2</strain>
        <tissue evidence="1">Leaf</tissue>
    </source>
</reference>
<evidence type="ECO:0000313" key="1">
    <source>
        <dbReference type="EMBL" id="MQL90218.1"/>
    </source>
</evidence>
<proteinExistence type="predicted"/>
<gene>
    <name evidence="1" type="ORF">Taro_022794</name>
</gene>
<dbReference type="Proteomes" id="UP000652761">
    <property type="component" value="Unassembled WGS sequence"/>
</dbReference>
<name>A0A843V2J7_COLES</name>
<dbReference type="EMBL" id="NMUH01001221">
    <property type="protein sequence ID" value="MQL90218.1"/>
    <property type="molecule type" value="Genomic_DNA"/>
</dbReference>
<sequence length="63" mass="6809">MRFGAGDLTRLCTHDTARKSNLLYGNASPGSRVQSVVCWSYRSVESGTAAEKRGCLCPHSFAT</sequence>
<dbReference type="AlphaFoldDB" id="A0A843V2J7"/>
<protein>
    <submittedName>
        <fullName evidence="1">Uncharacterized protein</fullName>
    </submittedName>
</protein>
<evidence type="ECO:0000313" key="2">
    <source>
        <dbReference type="Proteomes" id="UP000652761"/>
    </source>
</evidence>
<organism evidence="1 2">
    <name type="scientific">Colocasia esculenta</name>
    <name type="common">Wild taro</name>
    <name type="synonym">Arum esculentum</name>
    <dbReference type="NCBI Taxonomy" id="4460"/>
    <lineage>
        <taxon>Eukaryota</taxon>
        <taxon>Viridiplantae</taxon>
        <taxon>Streptophyta</taxon>
        <taxon>Embryophyta</taxon>
        <taxon>Tracheophyta</taxon>
        <taxon>Spermatophyta</taxon>
        <taxon>Magnoliopsida</taxon>
        <taxon>Liliopsida</taxon>
        <taxon>Araceae</taxon>
        <taxon>Aroideae</taxon>
        <taxon>Colocasieae</taxon>
        <taxon>Colocasia</taxon>
    </lineage>
</organism>
<accession>A0A843V2J7</accession>
<keyword evidence="2" id="KW-1185">Reference proteome</keyword>